<keyword evidence="10" id="KW-1185">Reference proteome</keyword>
<dbReference type="EMBL" id="LKAJ02000001">
    <property type="protein sequence ID" value="MCS5711608.1"/>
    <property type="molecule type" value="Genomic_DNA"/>
</dbReference>
<evidence type="ECO:0000256" key="3">
    <source>
        <dbReference type="ARBA" id="ARBA00022692"/>
    </source>
</evidence>
<dbReference type="AlphaFoldDB" id="A0A0Q9YLX5"/>
<dbReference type="RefSeq" id="WP_075066054.1">
    <property type="nucleotide sequence ID" value="NZ_LKAJ02000001.1"/>
</dbReference>
<evidence type="ECO:0000313" key="10">
    <source>
        <dbReference type="Proteomes" id="UP000051497"/>
    </source>
</evidence>
<dbReference type="Gene3D" id="1.20.1250.20">
    <property type="entry name" value="MFS general substrate transporter like domains"/>
    <property type="match status" value="1"/>
</dbReference>
<feature type="transmembrane region" description="Helical" evidence="6">
    <location>
        <begin position="79"/>
        <end position="99"/>
    </location>
</feature>
<feature type="domain" description="Major facilitator superfamily (MFS) profile" evidence="7">
    <location>
        <begin position="2"/>
        <end position="284"/>
    </location>
</feature>
<evidence type="ECO:0000256" key="1">
    <source>
        <dbReference type="ARBA" id="ARBA00004141"/>
    </source>
</evidence>
<reference evidence="9" key="2">
    <citation type="journal article" date="2016" name="Genome Announc.">
        <title>Draft Genome Sequences of Two Novel Amoeba-Resistant Intranuclear Bacteria, 'Candidatus Berkiella cookevillensis' and 'Candidatus Berkiella aquae'.</title>
        <authorList>
            <person name="Mehari Y.T."/>
            <person name="Arivett B.A."/>
            <person name="Farone A.L."/>
            <person name="Gunderson J.H."/>
            <person name="Farone M.B."/>
        </authorList>
    </citation>
    <scope>NUCLEOTIDE SEQUENCE</scope>
    <source>
        <strain evidence="9">HT99</strain>
    </source>
</reference>
<sequence length="284" mass="31596">MRIFSLCFLLFINAMSIGLVFPIFASLFMQSYEPLFNPQTTLATQTFCYSMILAIPTFCMIFGAPFLGRLSDQQGRKKVLLMGLIGISVSFLLSASAIFQGSLLLLFVCRALAGFMDGSESIAQAMIIDLSSDEEKSKNMSCATFAGTIGFIVGPMIGGLLAEPSLTGRFHFEMPFMVSMLLTIVNAITLYAFLPKDGSIAKPAKEPLTVLFKKGFSFCFDKRIRGFSWLLFFCSLVPCLFLSAKYLVVSRKVPIYLRTNRIVYHLFRCLFLRGNFSGDSLLIE</sequence>
<dbReference type="InterPro" id="IPR020846">
    <property type="entry name" value="MFS_dom"/>
</dbReference>
<proteinExistence type="predicted"/>
<dbReference type="InterPro" id="IPR036259">
    <property type="entry name" value="MFS_trans_sf"/>
</dbReference>
<dbReference type="EMBL" id="LKAJ01000004">
    <property type="protein sequence ID" value="KRG21680.1"/>
    <property type="molecule type" value="Genomic_DNA"/>
</dbReference>
<dbReference type="OrthoDB" id="9764259at2"/>
<dbReference type="PANTHER" id="PTHR23504:SF15">
    <property type="entry name" value="MAJOR FACILITATOR SUPERFAMILY (MFS) PROFILE DOMAIN-CONTAINING PROTEIN"/>
    <property type="match status" value="1"/>
</dbReference>
<evidence type="ECO:0000256" key="4">
    <source>
        <dbReference type="ARBA" id="ARBA00022989"/>
    </source>
</evidence>
<feature type="transmembrane region" description="Helical" evidence="6">
    <location>
        <begin position="7"/>
        <end position="29"/>
    </location>
</feature>
<feature type="transmembrane region" description="Helical" evidence="6">
    <location>
        <begin position="227"/>
        <end position="248"/>
    </location>
</feature>
<dbReference type="Proteomes" id="UP000051497">
    <property type="component" value="Unassembled WGS sequence"/>
</dbReference>
<feature type="transmembrane region" description="Helical" evidence="6">
    <location>
        <begin position="174"/>
        <end position="194"/>
    </location>
</feature>
<evidence type="ECO:0000256" key="5">
    <source>
        <dbReference type="ARBA" id="ARBA00023136"/>
    </source>
</evidence>
<comment type="caution">
    <text evidence="8">The sequence shown here is derived from an EMBL/GenBank/DDBJ whole genome shotgun (WGS) entry which is preliminary data.</text>
</comment>
<reference evidence="8" key="1">
    <citation type="submission" date="2015-09" db="EMBL/GenBank/DDBJ databases">
        <title>Draft Genome Sequences of Two Novel Amoeba-resistant Intranuclear Bacteria, Candidatus Berkiella cookevillensis and Candidatus Berkiella aquae.</title>
        <authorList>
            <person name="Mehari Y.T."/>
            <person name="Arivett B.A."/>
            <person name="Farone A.L."/>
            <person name="Gunderson J.H."/>
            <person name="Farone M.B."/>
        </authorList>
    </citation>
    <scope>NUCLEOTIDE SEQUENCE [LARGE SCALE GENOMIC DNA]</scope>
    <source>
        <strain evidence="8">HT99</strain>
    </source>
</reference>
<reference evidence="9" key="3">
    <citation type="submission" date="2021-06" db="EMBL/GenBank/DDBJ databases">
        <title>Genomic Description and Analysis of Intracellular Bacteria, Candidatus Berkiella cookevillensis and Candidatus Berkiella aquae.</title>
        <authorList>
            <person name="Kidane D.T."/>
            <person name="Mehari Y.T."/>
            <person name="Rice F.C."/>
            <person name="Arivett B.A."/>
            <person name="Farone A.L."/>
            <person name="Berk S.G."/>
            <person name="Farone M.B."/>
        </authorList>
    </citation>
    <scope>NUCLEOTIDE SEQUENCE</scope>
    <source>
        <strain evidence="9">HT99</strain>
    </source>
</reference>
<dbReference type="InterPro" id="IPR011701">
    <property type="entry name" value="MFS"/>
</dbReference>
<keyword evidence="3 6" id="KW-0812">Transmembrane</keyword>
<comment type="subcellular location">
    <subcellularLocation>
        <location evidence="1">Membrane</location>
        <topology evidence="1">Multi-pass membrane protein</topology>
    </subcellularLocation>
</comment>
<evidence type="ECO:0000256" key="6">
    <source>
        <dbReference type="SAM" id="Phobius"/>
    </source>
</evidence>
<dbReference type="PROSITE" id="PS50850">
    <property type="entry name" value="MFS"/>
    <property type="match status" value="1"/>
</dbReference>
<dbReference type="PANTHER" id="PTHR23504">
    <property type="entry name" value="MAJOR FACILITATOR SUPERFAMILY DOMAIN-CONTAINING PROTEIN 10"/>
    <property type="match status" value="1"/>
</dbReference>
<dbReference type="STRING" id="295108.HT99x_01433"/>
<dbReference type="GO" id="GO:0016020">
    <property type="term" value="C:membrane"/>
    <property type="evidence" value="ECO:0007669"/>
    <property type="project" value="UniProtKB-SubCell"/>
</dbReference>
<evidence type="ECO:0000313" key="9">
    <source>
        <dbReference type="EMBL" id="MCS5711608.1"/>
    </source>
</evidence>
<dbReference type="SUPFAM" id="SSF103473">
    <property type="entry name" value="MFS general substrate transporter"/>
    <property type="match status" value="1"/>
</dbReference>
<gene>
    <name evidence="8" type="primary">tetA</name>
    <name evidence="9" type="ORF">HT99x_009175</name>
    <name evidence="8" type="ORF">HT99x_01433</name>
</gene>
<name>A0A0Q9YLX5_9GAMM</name>
<feature type="transmembrane region" description="Helical" evidence="6">
    <location>
        <begin position="49"/>
        <end position="67"/>
    </location>
</feature>
<keyword evidence="4 6" id="KW-1133">Transmembrane helix</keyword>
<keyword evidence="5 6" id="KW-0472">Membrane</keyword>
<accession>A0A0Q9YLX5</accession>
<organism evidence="8">
    <name type="scientific">Candidatus Berkiella aquae</name>
    <dbReference type="NCBI Taxonomy" id="295108"/>
    <lineage>
        <taxon>Bacteria</taxon>
        <taxon>Pseudomonadati</taxon>
        <taxon>Pseudomonadota</taxon>
        <taxon>Gammaproteobacteria</taxon>
        <taxon>Candidatus Berkiellales</taxon>
        <taxon>Candidatus Berkiellaceae</taxon>
        <taxon>Candidatus Berkiella</taxon>
    </lineage>
</organism>
<dbReference type="GO" id="GO:0022857">
    <property type="term" value="F:transmembrane transporter activity"/>
    <property type="evidence" value="ECO:0007669"/>
    <property type="project" value="InterPro"/>
</dbReference>
<evidence type="ECO:0000256" key="2">
    <source>
        <dbReference type="ARBA" id="ARBA00022448"/>
    </source>
</evidence>
<protein>
    <submittedName>
        <fullName evidence="9">MFS transporter</fullName>
    </submittedName>
    <submittedName>
        <fullName evidence="8">Tetracycline resistance protein, class B</fullName>
    </submittedName>
</protein>
<feature type="transmembrane region" description="Helical" evidence="6">
    <location>
        <begin position="140"/>
        <end position="162"/>
    </location>
</feature>
<dbReference type="Pfam" id="PF07690">
    <property type="entry name" value="MFS_1"/>
    <property type="match status" value="1"/>
</dbReference>
<evidence type="ECO:0000313" key="8">
    <source>
        <dbReference type="EMBL" id="KRG21680.1"/>
    </source>
</evidence>
<keyword evidence="2" id="KW-0813">Transport</keyword>
<evidence type="ECO:0000259" key="7">
    <source>
        <dbReference type="PROSITE" id="PS50850"/>
    </source>
</evidence>